<sequence length="88" mass="10069">MGLADIVGLAGAFFYLFAYALLQLRFLTIEDWRYTLLNVLGGVFLIYSLIWNFNLGSLISQVAWLLFTVIGYARFLLDRRRKTPSISA</sequence>
<accession>A0A176WTC3</accession>
<name>A0A176WTC3_AGRTU</name>
<protein>
    <submittedName>
        <fullName evidence="2">Cyclic nucleotide-binding protein</fullName>
    </submittedName>
</protein>
<proteinExistence type="predicted"/>
<dbReference type="EMBL" id="LXPS01000041">
    <property type="protein sequence ID" value="OAE36380.1"/>
    <property type="molecule type" value="Genomic_DNA"/>
</dbReference>
<feature type="domain" description="CBU-0592-like" evidence="1">
    <location>
        <begin position="4"/>
        <end position="78"/>
    </location>
</feature>
<dbReference type="AlphaFoldDB" id="A0A176WTC3"/>
<evidence type="ECO:0000313" key="2">
    <source>
        <dbReference type="EMBL" id="OAE36380.1"/>
    </source>
</evidence>
<dbReference type="NCBIfam" id="NF047864">
    <property type="entry name" value="CBU_0592_membra"/>
    <property type="match status" value="1"/>
</dbReference>
<evidence type="ECO:0000259" key="1">
    <source>
        <dbReference type="Pfam" id="PF26604"/>
    </source>
</evidence>
<dbReference type="InterPro" id="IPR058058">
    <property type="entry name" value="CBU_0592-like"/>
</dbReference>
<dbReference type="Pfam" id="PF26604">
    <property type="entry name" value="CBU_0592"/>
    <property type="match status" value="1"/>
</dbReference>
<gene>
    <name evidence="2" type="ORF">A7J57_07435</name>
</gene>
<reference evidence="2 3" key="1">
    <citation type="submission" date="2016-05" db="EMBL/GenBank/DDBJ databases">
        <authorList>
            <person name="Lavstsen T."/>
            <person name="Jespersen J.S."/>
        </authorList>
    </citation>
    <scope>NUCLEOTIDE SEQUENCE [LARGE SCALE GENOMIC DNA]</scope>
    <source>
        <strain evidence="2 3">KCJ1736</strain>
    </source>
</reference>
<dbReference type="RefSeq" id="WP_063951789.1">
    <property type="nucleotide sequence ID" value="NZ_CP072309.1"/>
</dbReference>
<organism evidence="2 3">
    <name type="scientific">Agrobacterium tumefaciens</name>
    <dbReference type="NCBI Taxonomy" id="358"/>
    <lineage>
        <taxon>Bacteria</taxon>
        <taxon>Pseudomonadati</taxon>
        <taxon>Pseudomonadota</taxon>
        <taxon>Alphaproteobacteria</taxon>
        <taxon>Hyphomicrobiales</taxon>
        <taxon>Rhizobiaceae</taxon>
        <taxon>Rhizobium/Agrobacterium group</taxon>
        <taxon>Agrobacterium</taxon>
        <taxon>Agrobacterium tumefaciens complex</taxon>
    </lineage>
</organism>
<comment type="caution">
    <text evidence="2">The sequence shown here is derived from an EMBL/GenBank/DDBJ whole genome shotgun (WGS) entry which is preliminary data.</text>
</comment>
<dbReference type="Proteomes" id="UP000077098">
    <property type="component" value="Unassembled WGS sequence"/>
</dbReference>
<evidence type="ECO:0000313" key="3">
    <source>
        <dbReference type="Proteomes" id="UP000077098"/>
    </source>
</evidence>